<dbReference type="InterPro" id="IPR019428">
    <property type="entry name" value="7TM_GPCR_serpentine_rcpt_Str"/>
</dbReference>
<dbReference type="AlphaFoldDB" id="A0A2G5TC93"/>
<dbReference type="Pfam" id="PF10326">
    <property type="entry name" value="7TM_GPCR_Str"/>
    <property type="match status" value="1"/>
</dbReference>
<protein>
    <submittedName>
        <fullName evidence="2">Uncharacterized protein</fullName>
    </submittedName>
</protein>
<comment type="caution">
    <text evidence="2">The sequence shown here is derived from an EMBL/GenBank/DDBJ whole genome shotgun (WGS) entry which is preliminary data.</text>
</comment>
<dbReference type="OrthoDB" id="5854013at2759"/>
<sequence>MGLPIEFEIVQFVGFVLSVAFHLILLFFIHTHATKQFGSYKILMASFSIFSIFYAFVEILTQPIIHISGTGLMLYVGGPLSKVPLEIGHLLAAFYCSSFGLCVLFLSAHFFYRYTAVCSPRLLKMLEGRKVFRLFFPIFSLGFLMFLDISWFGEPNELKMEYLSDSLKTEYNDDIYTVGQISAVFYKKTRITEDVPYNIVDRKNLGNFTLIIKKSFFL</sequence>
<keyword evidence="1" id="KW-0472">Membrane</keyword>
<feature type="transmembrane region" description="Helical" evidence="1">
    <location>
        <begin position="87"/>
        <end position="111"/>
    </location>
</feature>
<evidence type="ECO:0000256" key="1">
    <source>
        <dbReference type="SAM" id="Phobius"/>
    </source>
</evidence>
<proteinExistence type="predicted"/>
<evidence type="ECO:0000313" key="3">
    <source>
        <dbReference type="Proteomes" id="UP000230233"/>
    </source>
</evidence>
<accession>A0A2G5TC93</accession>
<reference evidence="3" key="1">
    <citation type="submission" date="2017-10" db="EMBL/GenBank/DDBJ databases">
        <title>Rapid genome shrinkage in a self-fertile nematode reveals novel sperm competition proteins.</title>
        <authorList>
            <person name="Yin D."/>
            <person name="Schwarz E.M."/>
            <person name="Thomas C.G."/>
            <person name="Felde R.L."/>
            <person name="Korf I.F."/>
            <person name="Cutter A.D."/>
            <person name="Schartner C.M."/>
            <person name="Ralston E.J."/>
            <person name="Meyer B.J."/>
            <person name="Haag E.S."/>
        </authorList>
    </citation>
    <scope>NUCLEOTIDE SEQUENCE [LARGE SCALE GENOMIC DNA]</scope>
    <source>
        <strain evidence="3">JU1422</strain>
    </source>
</reference>
<dbReference type="Proteomes" id="UP000230233">
    <property type="component" value="Chromosome V"/>
</dbReference>
<evidence type="ECO:0000313" key="2">
    <source>
        <dbReference type="EMBL" id="PIC24793.1"/>
    </source>
</evidence>
<keyword evidence="3" id="KW-1185">Reference proteome</keyword>
<feature type="transmembrane region" description="Helical" evidence="1">
    <location>
        <begin position="12"/>
        <end position="30"/>
    </location>
</feature>
<gene>
    <name evidence="2" type="primary">Cnig_chr_V.g17975</name>
    <name evidence="2" type="ORF">B9Z55_017975</name>
</gene>
<dbReference type="EMBL" id="PDUG01000005">
    <property type="protein sequence ID" value="PIC24793.1"/>
    <property type="molecule type" value="Genomic_DNA"/>
</dbReference>
<feature type="transmembrane region" description="Helical" evidence="1">
    <location>
        <begin position="131"/>
        <end position="153"/>
    </location>
</feature>
<name>A0A2G5TC93_9PELO</name>
<dbReference type="SUPFAM" id="SSF81321">
    <property type="entry name" value="Family A G protein-coupled receptor-like"/>
    <property type="match status" value="1"/>
</dbReference>
<organism evidence="2 3">
    <name type="scientific">Caenorhabditis nigoni</name>
    <dbReference type="NCBI Taxonomy" id="1611254"/>
    <lineage>
        <taxon>Eukaryota</taxon>
        <taxon>Metazoa</taxon>
        <taxon>Ecdysozoa</taxon>
        <taxon>Nematoda</taxon>
        <taxon>Chromadorea</taxon>
        <taxon>Rhabditida</taxon>
        <taxon>Rhabditina</taxon>
        <taxon>Rhabditomorpha</taxon>
        <taxon>Rhabditoidea</taxon>
        <taxon>Rhabditidae</taxon>
        <taxon>Peloderinae</taxon>
        <taxon>Caenorhabditis</taxon>
    </lineage>
</organism>
<keyword evidence="1" id="KW-0812">Transmembrane</keyword>
<keyword evidence="1" id="KW-1133">Transmembrane helix</keyword>
<dbReference type="PANTHER" id="PTHR46000">
    <property type="entry name" value="SEVEN TM RECEPTOR-RELATED"/>
    <property type="match status" value="1"/>
</dbReference>
<feature type="transmembrane region" description="Helical" evidence="1">
    <location>
        <begin position="42"/>
        <end position="67"/>
    </location>
</feature>